<accession>A0A6A6Q7L0</accession>
<proteinExistence type="predicted"/>
<gene>
    <name evidence="2" type="ORF">BDY17DRAFT_329506</name>
</gene>
<name>A0A6A6Q7L0_9PEZI</name>
<sequence>MLLSALVVPLVYAASALATASIAAGPSTITKHETVTAAPAGTTTLTLTGSTSTTSPAGIPIVTIIDSTTVLAIVTTVNTSSQAWTSTIVISGQGTHTDPVATVNTSVSSTNCNDTFTYDIDAVESASRARPYISWVCRVEQLAQFYVRQYQVDTSHHHCSAYTDYREYSSVAVNDCHARLRRDNYTRPGEYKTIVQGGCEHGRVPCAGSLLVMETDSHFKTNLTLTLSNMQALEVEHRTAVST</sequence>
<evidence type="ECO:0000313" key="2">
    <source>
        <dbReference type="EMBL" id="KAF2487936.1"/>
    </source>
</evidence>
<evidence type="ECO:0000256" key="1">
    <source>
        <dbReference type="SAM" id="SignalP"/>
    </source>
</evidence>
<feature type="chain" id="PRO_5025695222" evidence="1">
    <location>
        <begin position="19"/>
        <end position="243"/>
    </location>
</feature>
<dbReference type="EMBL" id="MU001631">
    <property type="protein sequence ID" value="KAF2487936.1"/>
    <property type="molecule type" value="Genomic_DNA"/>
</dbReference>
<feature type="signal peptide" evidence="1">
    <location>
        <begin position="1"/>
        <end position="18"/>
    </location>
</feature>
<dbReference type="RefSeq" id="XP_033594505.1">
    <property type="nucleotide sequence ID" value="XM_033737867.1"/>
</dbReference>
<organism evidence="2 3">
    <name type="scientific">Neohortaea acidophila</name>
    <dbReference type="NCBI Taxonomy" id="245834"/>
    <lineage>
        <taxon>Eukaryota</taxon>
        <taxon>Fungi</taxon>
        <taxon>Dikarya</taxon>
        <taxon>Ascomycota</taxon>
        <taxon>Pezizomycotina</taxon>
        <taxon>Dothideomycetes</taxon>
        <taxon>Dothideomycetidae</taxon>
        <taxon>Mycosphaerellales</taxon>
        <taxon>Teratosphaeriaceae</taxon>
        <taxon>Neohortaea</taxon>
    </lineage>
</organism>
<reference evidence="2" key="1">
    <citation type="journal article" date="2020" name="Stud. Mycol.">
        <title>101 Dothideomycetes genomes: a test case for predicting lifestyles and emergence of pathogens.</title>
        <authorList>
            <person name="Haridas S."/>
            <person name="Albert R."/>
            <person name="Binder M."/>
            <person name="Bloem J."/>
            <person name="Labutti K."/>
            <person name="Salamov A."/>
            <person name="Andreopoulos B."/>
            <person name="Baker S."/>
            <person name="Barry K."/>
            <person name="Bills G."/>
            <person name="Bluhm B."/>
            <person name="Cannon C."/>
            <person name="Castanera R."/>
            <person name="Culley D."/>
            <person name="Daum C."/>
            <person name="Ezra D."/>
            <person name="Gonzalez J."/>
            <person name="Henrissat B."/>
            <person name="Kuo A."/>
            <person name="Liang C."/>
            <person name="Lipzen A."/>
            <person name="Lutzoni F."/>
            <person name="Magnuson J."/>
            <person name="Mondo S."/>
            <person name="Nolan M."/>
            <person name="Ohm R."/>
            <person name="Pangilinan J."/>
            <person name="Park H.-J."/>
            <person name="Ramirez L."/>
            <person name="Alfaro M."/>
            <person name="Sun H."/>
            <person name="Tritt A."/>
            <person name="Yoshinaga Y."/>
            <person name="Zwiers L.-H."/>
            <person name="Turgeon B."/>
            <person name="Goodwin S."/>
            <person name="Spatafora J."/>
            <person name="Crous P."/>
            <person name="Grigoriev I."/>
        </authorList>
    </citation>
    <scope>NUCLEOTIDE SEQUENCE</scope>
    <source>
        <strain evidence="2">CBS 113389</strain>
    </source>
</reference>
<protein>
    <submittedName>
        <fullName evidence="2">Uncharacterized protein</fullName>
    </submittedName>
</protein>
<dbReference type="GeneID" id="54478869"/>
<keyword evidence="3" id="KW-1185">Reference proteome</keyword>
<evidence type="ECO:0000313" key="3">
    <source>
        <dbReference type="Proteomes" id="UP000799767"/>
    </source>
</evidence>
<dbReference type="Proteomes" id="UP000799767">
    <property type="component" value="Unassembled WGS sequence"/>
</dbReference>
<keyword evidence="1" id="KW-0732">Signal</keyword>
<dbReference type="AlphaFoldDB" id="A0A6A6Q7L0"/>